<dbReference type="EMBL" id="BIMW01000173">
    <property type="protein sequence ID" value="GCE96161.1"/>
    <property type="molecule type" value="Genomic_DNA"/>
</dbReference>
<evidence type="ECO:0000313" key="1">
    <source>
        <dbReference type="EMBL" id="GCE96161.1"/>
    </source>
</evidence>
<keyword evidence="2" id="KW-1185">Reference proteome</keyword>
<proteinExistence type="predicted"/>
<comment type="caution">
    <text evidence="1">The sequence shown here is derived from an EMBL/GenBank/DDBJ whole genome shotgun (WGS) entry which is preliminary data.</text>
</comment>
<evidence type="ECO:0000313" key="2">
    <source>
        <dbReference type="Proteomes" id="UP000326169"/>
    </source>
</evidence>
<protein>
    <submittedName>
        <fullName evidence="1">Uncharacterized protein</fullName>
    </submittedName>
</protein>
<dbReference type="Proteomes" id="UP000326169">
    <property type="component" value="Unassembled WGS sequence"/>
</dbReference>
<reference evidence="1 2" key="1">
    <citation type="journal article" date="2019" name="J Genomics">
        <title>The Draft Genome of a Hydrogen-producing Cyanobacterium, Arthrospira platensis NIES-46.</title>
        <authorList>
            <person name="Suzuki S."/>
            <person name="Yamaguchi H."/>
            <person name="Kawachi M."/>
        </authorList>
    </citation>
    <scope>NUCLEOTIDE SEQUENCE [LARGE SCALE GENOMIC DNA]</scope>
    <source>
        <strain evidence="1 2">NIES-46</strain>
    </source>
</reference>
<gene>
    <name evidence="1" type="ORF">NIES46_42290</name>
</gene>
<accession>A0A5M3TDJ9</accession>
<organism evidence="1 2">
    <name type="scientific">Limnospira platensis NIES-46</name>
    <dbReference type="NCBI Taxonomy" id="1236695"/>
    <lineage>
        <taxon>Bacteria</taxon>
        <taxon>Bacillati</taxon>
        <taxon>Cyanobacteriota</taxon>
        <taxon>Cyanophyceae</taxon>
        <taxon>Oscillatoriophycideae</taxon>
        <taxon>Oscillatoriales</taxon>
        <taxon>Sirenicapillariaceae</taxon>
        <taxon>Limnospira</taxon>
    </lineage>
</organism>
<name>A0A5M3TDJ9_LIMPL</name>
<sequence length="131" mass="14560">MDYNNTPKPITGEMDDKAKARLLLTLWALGGTQTKVKKSDLTSKVKQKRQGKKVGIYQGLYEDLKNAGAIEIHKENQVPMVLLTETGKWMLVEALQNHEFEFEGTVVASRLANGLVDLVRAISQRTSGTDT</sequence>